<feature type="domain" description="Phosphatidylserine Lipase ABHD16 N-terminal" evidence="2">
    <location>
        <begin position="36"/>
        <end position="148"/>
    </location>
</feature>
<proteinExistence type="predicted"/>
<organism evidence="3 4">
    <name type="scientific">Capsaspora owczarzaki (strain ATCC 30864)</name>
    <dbReference type="NCBI Taxonomy" id="595528"/>
    <lineage>
        <taxon>Eukaryota</taxon>
        <taxon>Filasterea</taxon>
        <taxon>Capsaspora</taxon>
    </lineage>
</organism>
<dbReference type="GO" id="GO:0004620">
    <property type="term" value="F:phospholipase activity"/>
    <property type="evidence" value="ECO:0007669"/>
    <property type="project" value="TreeGrafter"/>
</dbReference>
<evidence type="ECO:0000313" key="4">
    <source>
        <dbReference type="Proteomes" id="UP000008743"/>
    </source>
</evidence>
<name>A0A0D2X3A5_CAPO3</name>
<dbReference type="eggNOG" id="KOG1553">
    <property type="taxonomic scope" value="Eukaryota"/>
</dbReference>
<dbReference type="EMBL" id="KE346366">
    <property type="protein sequence ID" value="KJE93969.1"/>
    <property type="molecule type" value="Genomic_DNA"/>
</dbReference>
<keyword evidence="4" id="KW-1185">Reference proteome</keyword>
<feature type="domain" description="AB hydrolase-1" evidence="1">
    <location>
        <begin position="274"/>
        <end position="368"/>
    </location>
</feature>
<dbReference type="GO" id="GO:0052651">
    <property type="term" value="P:monoacylglycerol catabolic process"/>
    <property type="evidence" value="ECO:0007669"/>
    <property type="project" value="TreeGrafter"/>
</dbReference>
<sequence length="578" mass="64353">MASTLLGCDELDETASDDKRRLHYIRFLVGGPVAPLYKNNGLERVSVNLSSAYGILSFVLRPMVIYRSISITWDVLVHGADWTQELYNLPTTTMALTVAAYVLALVFRGLGRYSNPVYREFMSVFRKAQTEKPLTSATRAALDTFDYDWSTRAADYEYVTSADESKAKVAHVRHTGVPKFTLAMIFNPRLFVHYMVATSIGIRAMYPGTTAPFKAMVGQMLCEGRNRLITTENGRRNKLLAADGNAIDTIFLDRRPASTQNGSVLVIACEGNGSFYEMGVSDTAQQLGYSVLGWNHPGYGASTGMPYPSAEKNAIDVVMQFALDKLGFAPQNILFYGWSIGGMTASHAASQHPGIRGVIIDASFDDMAELAPYHMPPMLDSLTRSTVRQYLHIQVAQQACNYDGPILLYRRADDEMMCNRRAPTLASNRGNHLLKAILLKRYPGLIHVPTLDRYLFECDSLEACSELQQSLHPNEIECNGWLAEEQRQHGSTPAARRAWGTGLSTDKRCQLTLHMVNYHLINIPTSHCPPLPRRMWREPWRGPDNSATFNAALTAPVDNPTDPAFMQDVMDAAMTDLQ</sequence>
<dbReference type="GO" id="GO:0047372">
    <property type="term" value="F:monoacylglycerol lipase activity"/>
    <property type="evidence" value="ECO:0007669"/>
    <property type="project" value="TreeGrafter"/>
</dbReference>
<dbReference type="Pfam" id="PF00561">
    <property type="entry name" value="Abhydrolase_1"/>
    <property type="match status" value="1"/>
</dbReference>
<dbReference type="Pfam" id="PF22990">
    <property type="entry name" value="ABHD16_N"/>
    <property type="match status" value="1"/>
</dbReference>
<dbReference type="STRING" id="595528.A0A0D2X3A5"/>
<reference evidence="4" key="1">
    <citation type="submission" date="2011-02" db="EMBL/GenBank/DDBJ databases">
        <title>The Genome Sequence of Capsaspora owczarzaki ATCC 30864.</title>
        <authorList>
            <person name="Russ C."/>
            <person name="Cuomo C."/>
            <person name="Burger G."/>
            <person name="Gray M.W."/>
            <person name="Holland P.W.H."/>
            <person name="King N."/>
            <person name="Lang F.B.F."/>
            <person name="Roger A.J."/>
            <person name="Ruiz-Trillo I."/>
            <person name="Young S.K."/>
            <person name="Zeng Q."/>
            <person name="Gargeya S."/>
            <person name="Alvarado L."/>
            <person name="Berlin A."/>
            <person name="Chapman S.B."/>
            <person name="Chen Z."/>
            <person name="Freedman E."/>
            <person name="Gellesch M."/>
            <person name="Goldberg J."/>
            <person name="Griggs A."/>
            <person name="Gujja S."/>
            <person name="Heilman E."/>
            <person name="Heiman D."/>
            <person name="Howarth C."/>
            <person name="Mehta T."/>
            <person name="Neiman D."/>
            <person name="Pearson M."/>
            <person name="Roberts A."/>
            <person name="Saif S."/>
            <person name="Shea T."/>
            <person name="Shenoy N."/>
            <person name="Sisk P."/>
            <person name="Stolte C."/>
            <person name="Sykes S."/>
            <person name="White J."/>
            <person name="Yandava C."/>
            <person name="Haas B."/>
            <person name="Nusbaum C."/>
            <person name="Birren B."/>
        </authorList>
    </citation>
    <scope>NUCLEOTIDE SEQUENCE</scope>
    <source>
        <strain evidence="4">ATCC 30864</strain>
    </source>
</reference>
<dbReference type="InParanoid" id="A0A0D2X3A5"/>
<dbReference type="GO" id="GO:0012505">
    <property type="term" value="C:endomembrane system"/>
    <property type="evidence" value="ECO:0007669"/>
    <property type="project" value="TreeGrafter"/>
</dbReference>
<dbReference type="Gene3D" id="3.40.50.1820">
    <property type="entry name" value="alpha/beta hydrolase"/>
    <property type="match status" value="1"/>
</dbReference>
<dbReference type="PANTHER" id="PTHR12277">
    <property type="entry name" value="ALPHA/BETA HYDROLASE DOMAIN-CONTAINING PROTEIN"/>
    <property type="match status" value="1"/>
</dbReference>
<dbReference type="AlphaFoldDB" id="A0A0D2X3A5"/>
<dbReference type="OrthoDB" id="6412627at2759"/>
<dbReference type="Proteomes" id="UP000008743">
    <property type="component" value="Unassembled WGS sequence"/>
</dbReference>
<protein>
    <submittedName>
        <fullName evidence="3">HLA-B associated transcript 5</fullName>
    </submittedName>
</protein>
<dbReference type="PhylomeDB" id="A0A0D2X3A5"/>
<dbReference type="GO" id="GO:0006660">
    <property type="term" value="P:phosphatidylserine catabolic process"/>
    <property type="evidence" value="ECO:0007669"/>
    <property type="project" value="TreeGrafter"/>
</dbReference>
<dbReference type="OMA" id="PRQEQNA"/>
<dbReference type="InterPro" id="IPR054518">
    <property type="entry name" value="ABHD16_N"/>
</dbReference>
<gene>
    <name evidence="3" type="ORF">CAOG_004678</name>
</gene>
<dbReference type="InterPro" id="IPR029058">
    <property type="entry name" value="AB_hydrolase_fold"/>
</dbReference>
<evidence type="ECO:0000259" key="2">
    <source>
        <dbReference type="Pfam" id="PF22990"/>
    </source>
</evidence>
<evidence type="ECO:0000313" key="3">
    <source>
        <dbReference type="EMBL" id="KJE93969.1"/>
    </source>
</evidence>
<dbReference type="PANTHER" id="PTHR12277:SF72">
    <property type="entry name" value="BAT5L PROTEIN"/>
    <property type="match status" value="1"/>
</dbReference>
<evidence type="ECO:0000259" key="1">
    <source>
        <dbReference type="Pfam" id="PF00561"/>
    </source>
</evidence>
<dbReference type="InterPro" id="IPR000073">
    <property type="entry name" value="AB_hydrolase_1"/>
</dbReference>
<dbReference type="SUPFAM" id="SSF53474">
    <property type="entry name" value="alpha/beta-Hydrolases"/>
    <property type="match status" value="1"/>
</dbReference>
<accession>A0A0D2X3A5</accession>
<dbReference type="RefSeq" id="XP_004347425.1">
    <property type="nucleotide sequence ID" value="XM_004347375.1"/>
</dbReference>